<dbReference type="NCBIfam" id="TIGR00157">
    <property type="entry name" value="ribosome small subunit-dependent GTPase A"/>
    <property type="match status" value="1"/>
</dbReference>
<dbReference type="HAMAP" id="MF_01820">
    <property type="entry name" value="GTPase_RsgA"/>
    <property type="match status" value="1"/>
</dbReference>
<comment type="caution">
    <text evidence="4">The sequence shown here is derived from an EMBL/GenBank/DDBJ whole genome shotgun (WGS) entry which is preliminary data.</text>
</comment>
<proteinExistence type="inferred from homology"/>
<feature type="binding site" evidence="1">
    <location>
        <position position="345"/>
    </location>
    <ligand>
        <name>Zn(2+)</name>
        <dbReference type="ChEBI" id="CHEBI:29105"/>
    </ligand>
</feature>
<feature type="binding site" evidence="1">
    <location>
        <position position="350"/>
    </location>
    <ligand>
        <name>Zn(2+)</name>
        <dbReference type="ChEBI" id="CHEBI:29105"/>
    </ligand>
</feature>
<accession>A0A9D1HXD0</accession>
<dbReference type="PROSITE" id="PS50936">
    <property type="entry name" value="ENGC_GTPASE"/>
    <property type="match status" value="1"/>
</dbReference>
<keyword evidence="1" id="KW-0699">rRNA-binding</keyword>
<comment type="function">
    <text evidence="1">One of several proteins that assist in the late maturation steps of the functional core of the 30S ribosomal subunit. Helps release RbfA from mature subunits. May play a role in the assembly of ribosomal proteins into the subunit. Circularly permuted GTPase that catalyzes slow GTP hydrolysis, GTPase activity is stimulated by the 30S ribosomal subunit.</text>
</comment>
<dbReference type="GO" id="GO:0005525">
    <property type="term" value="F:GTP binding"/>
    <property type="evidence" value="ECO:0007669"/>
    <property type="project" value="UniProtKB-UniRule"/>
</dbReference>
<dbReference type="EMBL" id="DVMQ01000017">
    <property type="protein sequence ID" value="HIU24451.1"/>
    <property type="molecule type" value="Genomic_DNA"/>
</dbReference>
<dbReference type="GO" id="GO:0046872">
    <property type="term" value="F:metal ion binding"/>
    <property type="evidence" value="ECO:0007669"/>
    <property type="project" value="UniProtKB-KW"/>
</dbReference>
<feature type="binding site" evidence="1">
    <location>
        <begin position="264"/>
        <end position="272"/>
    </location>
    <ligand>
        <name>GTP</name>
        <dbReference type="ChEBI" id="CHEBI:37565"/>
    </ligand>
</feature>
<dbReference type="InterPro" id="IPR010914">
    <property type="entry name" value="RsgA_GTPase_dom"/>
</dbReference>
<feature type="domain" description="EngC GTPase" evidence="3">
    <location>
        <begin position="153"/>
        <end position="320"/>
    </location>
</feature>
<keyword evidence="1" id="KW-0862">Zinc</keyword>
<keyword evidence="1" id="KW-0963">Cytoplasm</keyword>
<dbReference type="Proteomes" id="UP000824078">
    <property type="component" value="Unassembled WGS sequence"/>
</dbReference>
<evidence type="ECO:0000313" key="5">
    <source>
        <dbReference type="Proteomes" id="UP000824078"/>
    </source>
</evidence>
<dbReference type="AlphaFoldDB" id="A0A9D1HXD0"/>
<feature type="binding site" evidence="1">
    <location>
        <position position="358"/>
    </location>
    <ligand>
        <name>Zn(2+)</name>
        <dbReference type="ChEBI" id="CHEBI:29105"/>
    </ligand>
</feature>
<feature type="binding site" evidence="1">
    <location>
        <position position="352"/>
    </location>
    <ligand>
        <name>Zn(2+)</name>
        <dbReference type="ChEBI" id="CHEBI:29105"/>
    </ligand>
</feature>
<dbReference type="PANTHER" id="PTHR32120">
    <property type="entry name" value="SMALL RIBOSOMAL SUBUNIT BIOGENESIS GTPASE RSGA"/>
    <property type="match status" value="1"/>
</dbReference>
<evidence type="ECO:0000313" key="4">
    <source>
        <dbReference type="EMBL" id="HIU24451.1"/>
    </source>
</evidence>
<keyword evidence="1" id="KW-0479">Metal-binding</keyword>
<keyword evidence="1" id="KW-0547">Nucleotide-binding</keyword>
<evidence type="ECO:0000259" key="3">
    <source>
        <dbReference type="PROSITE" id="PS50936"/>
    </source>
</evidence>
<feature type="compositionally biased region" description="Basic residues" evidence="2">
    <location>
        <begin position="1"/>
        <end position="10"/>
    </location>
</feature>
<organism evidence="4 5">
    <name type="scientific">Candidatus Coprovicinus avistercoris</name>
    <dbReference type="NCBI Taxonomy" id="2840754"/>
    <lineage>
        <taxon>Bacteria</taxon>
        <taxon>Bacillati</taxon>
        <taxon>Actinomycetota</taxon>
        <taxon>Coriobacteriia</taxon>
        <taxon>Coriobacteriales</taxon>
        <taxon>Coriobacteriaceae</taxon>
        <taxon>Coriobacteriaceae incertae sedis</taxon>
        <taxon>Candidatus Coprovicinus</taxon>
    </lineage>
</organism>
<evidence type="ECO:0000256" key="2">
    <source>
        <dbReference type="SAM" id="MobiDB-lite"/>
    </source>
</evidence>
<comment type="subcellular location">
    <subcellularLocation>
        <location evidence="1">Cytoplasm</location>
    </subcellularLocation>
</comment>
<keyword evidence="1" id="KW-0342">GTP-binding</keyword>
<dbReference type="GO" id="GO:0003924">
    <property type="term" value="F:GTPase activity"/>
    <property type="evidence" value="ECO:0007669"/>
    <property type="project" value="UniProtKB-UniRule"/>
</dbReference>
<feature type="region of interest" description="Disordered" evidence="2">
    <location>
        <begin position="1"/>
        <end position="28"/>
    </location>
</feature>
<dbReference type="InterPro" id="IPR004881">
    <property type="entry name" value="Ribosome_biogen_GTPase_RsgA"/>
</dbReference>
<sequence>MRRARKKRQHVHDTSEQRGTAELPELSSLDEVPSFSELSYSARQAEAFEKICEQAEALGTPREELVIGCVVRLDRGFPAVLSKTSLFRAEFATRLTKAGLDVGIPVRAAVGDWVCARLPHGHDMGLIEGILPRENDIARWRGSSRGERQTLAANIDIVLVVQQLSDRPVSCNRIARSAVVAADCGARFALILTKADRATSQSLSRDISCIREVLEDTCPLVLTADPQKPNAEQAQKAASELGLPWGLEEVRALVPAGTVGIVLGESGAGKSSLLNRLLGRETLATGTVRTSDDSGRHTTVARRMVSLPHAGIIVDEPGLRSLPLVGHERGLALVFPEITEAALNCRFRDCTHTHEPGCAVRKLVDEGVLPQSRLEVYLALAHEMRASADSLDPDIVL</sequence>
<dbReference type="CDD" id="cd01854">
    <property type="entry name" value="YjeQ_EngC"/>
    <property type="match status" value="1"/>
</dbReference>
<reference evidence="4" key="2">
    <citation type="journal article" date="2021" name="PeerJ">
        <title>Extensive microbial diversity within the chicken gut microbiome revealed by metagenomics and culture.</title>
        <authorList>
            <person name="Gilroy R."/>
            <person name="Ravi A."/>
            <person name="Getino M."/>
            <person name="Pursley I."/>
            <person name="Horton D.L."/>
            <person name="Alikhan N.F."/>
            <person name="Baker D."/>
            <person name="Gharbi K."/>
            <person name="Hall N."/>
            <person name="Watson M."/>
            <person name="Adriaenssens E.M."/>
            <person name="Foster-Nyarko E."/>
            <person name="Jarju S."/>
            <person name="Secka A."/>
            <person name="Antonio M."/>
            <person name="Oren A."/>
            <person name="Chaudhuri R.R."/>
            <person name="La Ragione R."/>
            <person name="Hildebrand F."/>
            <person name="Pallen M.J."/>
        </authorList>
    </citation>
    <scope>NUCLEOTIDE SEQUENCE</scope>
    <source>
        <strain evidence="4">ChiHjej12B11-29160</strain>
    </source>
</reference>
<dbReference type="GO" id="GO:0019843">
    <property type="term" value="F:rRNA binding"/>
    <property type="evidence" value="ECO:0007669"/>
    <property type="project" value="UniProtKB-KW"/>
</dbReference>
<dbReference type="EC" id="3.6.1.-" evidence="1"/>
<dbReference type="GO" id="GO:0042274">
    <property type="term" value="P:ribosomal small subunit biogenesis"/>
    <property type="evidence" value="ECO:0007669"/>
    <property type="project" value="UniProtKB-UniRule"/>
</dbReference>
<dbReference type="Pfam" id="PF03193">
    <property type="entry name" value="RsgA_GTPase"/>
    <property type="match status" value="1"/>
</dbReference>
<dbReference type="Gene3D" id="3.40.50.300">
    <property type="entry name" value="P-loop containing nucleotide triphosphate hydrolases"/>
    <property type="match status" value="1"/>
</dbReference>
<dbReference type="InterPro" id="IPR027417">
    <property type="entry name" value="P-loop_NTPase"/>
</dbReference>
<keyword evidence="1" id="KW-0378">Hydrolase</keyword>
<evidence type="ECO:0000256" key="1">
    <source>
        <dbReference type="HAMAP-Rule" id="MF_01820"/>
    </source>
</evidence>
<comment type="cofactor">
    <cofactor evidence="1">
        <name>Zn(2+)</name>
        <dbReference type="ChEBI" id="CHEBI:29105"/>
    </cofactor>
    <text evidence="1">Binds 1 zinc ion per subunit.</text>
</comment>
<keyword evidence="1" id="KW-0694">RNA-binding</keyword>
<keyword evidence="1" id="KW-0690">Ribosome biogenesis</keyword>
<name>A0A9D1HXD0_9ACTN</name>
<dbReference type="GO" id="GO:0005737">
    <property type="term" value="C:cytoplasm"/>
    <property type="evidence" value="ECO:0007669"/>
    <property type="project" value="UniProtKB-SubCell"/>
</dbReference>
<protein>
    <recommendedName>
        <fullName evidence="1">Small ribosomal subunit biogenesis GTPase RsgA</fullName>
        <ecNumber evidence="1">3.6.1.-</ecNumber>
    </recommendedName>
</protein>
<reference evidence="4" key="1">
    <citation type="submission" date="2020-10" db="EMBL/GenBank/DDBJ databases">
        <authorList>
            <person name="Gilroy R."/>
        </authorList>
    </citation>
    <scope>NUCLEOTIDE SEQUENCE</scope>
    <source>
        <strain evidence="4">ChiHjej12B11-29160</strain>
    </source>
</reference>
<dbReference type="SUPFAM" id="SSF52540">
    <property type="entry name" value="P-loop containing nucleoside triphosphate hydrolases"/>
    <property type="match status" value="1"/>
</dbReference>
<gene>
    <name evidence="1 4" type="primary">rsgA</name>
    <name evidence="4" type="ORF">IAD17_05970</name>
</gene>
<comment type="subunit">
    <text evidence="1">Monomer. Associates with 30S ribosomal subunit, binds 16S rRNA.</text>
</comment>
<comment type="similarity">
    <text evidence="1">Belongs to the TRAFAC class YlqF/YawG GTPase family. RsgA subfamily.</text>
</comment>
<dbReference type="Gene3D" id="1.10.40.50">
    <property type="entry name" value="Probable gtpase engc, domain 3"/>
    <property type="match status" value="1"/>
</dbReference>
<feature type="binding site" evidence="1">
    <location>
        <begin position="193"/>
        <end position="196"/>
    </location>
    <ligand>
        <name>GTP</name>
        <dbReference type="ChEBI" id="CHEBI:37565"/>
    </ligand>
</feature>